<evidence type="ECO:0008006" key="4">
    <source>
        <dbReference type="Google" id="ProtNLM"/>
    </source>
</evidence>
<reference evidence="2 3" key="1">
    <citation type="journal article" date="2018" name="Sci. Rep.">
        <title>Comparative genomics provides insights into the lifestyle and reveals functional heterogeneity of dark septate endophytic fungi.</title>
        <authorList>
            <person name="Knapp D.G."/>
            <person name="Nemeth J.B."/>
            <person name="Barry K."/>
            <person name="Hainaut M."/>
            <person name="Henrissat B."/>
            <person name="Johnson J."/>
            <person name="Kuo A."/>
            <person name="Lim J.H.P."/>
            <person name="Lipzen A."/>
            <person name="Nolan M."/>
            <person name="Ohm R.A."/>
            <person name="Tamas L."/>
            <person name="Grigoriev I.V."/>
            <person name="Spatafora J.W."/>
            <person name="Nagy L.G."/>
            <person name="Kovacs G.M."/>
        </authorList>
    </citation>
    <scope>NUCLEOTIDE SEQUENCE [LARGE SCALE GENOMIC DNA]</scope>
    <source>
        <strain evidence="2 3">DSE2036</strain>
    </source>
</reference>
<accession>A0A2V1DRS9</accession>
<evidence type="ECO:0000313" key="2">
    <source>
        <dbReference type="EMBL" id="PVI00739.1"/>
    </source>
</evidence>
<dbReference type="SUPFAM" id="SSF50978">
    <property type="entry name" value="WD40 repeat-like"/>
    <property type="match status" value="1"/>
</dbReference>
<feature type="compositionally biased region" description="Basic residues" evidence="1">
    <location>
        <begin position="350"/>
        <end position="361"/>
    </location>
</feature>
<organism evidence="2 3">
    <name type="scientific">Periconia macrospinosa</name>
    <dbReference type="NCBI Taxonomy" id="97972"/>
    <lineage>
        <taxon>Eukaryota</taxon>
        <taxon>Fungi</taxon>
        <taxon>Dikarya</taxon>
        <taxon>Ascomycota</taxon>
        <taxon>Pezizomycotina</taxon>
        <taxon>Dothideomycetes</taxon>
        <taxon>Pleosporomycetidae</taxon>
        <taxon>Pleosporales</taxon>
        <taxon>Massarineae</taxon>
        <taxon>Periconiaceae</taxon>
        <taxon>Periconia</taxon>
    </lineage>
</organism>
<evidence type="ECO:0000256" key="1">
    <source>
        <dbReference type="SAM" id="MobiDB-lite"/>
    </source>
</evidence>
<dbReference type="OrthoDB" id="5362656at2759"/>
<dbReference type="AlphaFoldDB" id="A0A2V1DRS9"/>
<dbReference type="InterPro" id="IPR001680">
    <property type="entry name" value="WD40_rpt"/>
</dbReference>
<dbReference type="EMBL" id="KZ805368">
    <property type="protein sequence ID" value="PVI00739.1"/>
    <property type="molecule type" value="Genomic_DNA"/>
</dbReference>
<dbReference type="STRING" id="97972.A0A2V1DRS9"/>
<sequence>MSLNTSIQAYRIPTGELLPPLRAHPSPPNVLAISKDGNILLSASPSPPVVFIQSLQNGPCSPVNVYPPRAISAVTHAAFYPDASPGTTTRVKYILGFQDGSLAYYQLTIPLCRTLDTDTVHAPPMHPHCIGYIEKLHKAAVGGVKAAEFLPGYKCRVVTVGLDGRCRLVDFEGGGQVLRTWHVSGPANCLAIVFNSSAHYRLGKGSIPTVIPSDEPSETLIAIGTESGSVKMYNVLGIMVRENKQYSGPIVALQAVGSMSAPAVLPKQRRSLIPGRTSKRNAEPTVLTLERDETPGIHSESTESVVRKSRPASPVKFDGVRDFFCADTNDHPFIHRPPSRRPKAPERVPSAKRKPRHKSFTRPRLAAETFQSPNLASSQASLTTTKPEATTSAIKPTDQFQNIQKQSIDVYNVFFADALRSSSNSSPSPASGNSGESVSEDYVTPLEHRSREPTQMATSKCKEDNDDTEPNAISRSATNDAKNQPHTTFLDCAPPEIARGDVAATAVVRTQARDQHVRADEVDRPPPIPRRSPLRVSGRPTAQTQASCGGEACARDSTSAKDLQEGEHISRLTRSDRDGLDLDVQRDLKPRRDDDKEVVVPQREPWMEEKAVRDNEEANRAASEEREDRGTIERRSVEAKKGGGDANDEVDVGDGMDSSIKLTERHLLRREIALLRGEVRALRREVGRAVGGL</sequence>
<dbReference type="InterPro" id="IPR015943">
    <property type="entry name" value="WD40/YVTN_repeat-like_dom_sf"/>
</dbReference>
<dbReference type="SMART" id="SM00320">
    <property type="entry name" value="WD40"/>
    <property type="match status" value="3"/>
</dbReference>
<protein>
    <recommendedName>
        <fullName evidence="4">WD40 repeat-like protein</fullName>
    </recommendedName>
</protein>
<feature type="compositionally biased region" description="Polar residues" evidence="1">
    <location>
        <begin position="471"/>
        <end position="487"/>
    </location>
</feature>
<feature type="compositionally biased region" description="Polar residues" evidence="1">
    <location>
        <begin position="369"/>
        <end position="397"/>
    </location>
</feature>
<name>A0A2V1DRS9_9PLEO</name>
<feature type="region of interest" description="Disordered" evidence="1">
    <location>
        <begin position="292"/>
        <end position="311"/>
    </location>
</feature>
<gene>
    <name evidence="2" type="ORF">DM02DRAFT_728334</name>
</gene>
<evidence type="ECO:0000313" key="3">
    <source>
        <dbReference type="Proteomes" id="UP000244855"/>
    </source>
</evidence>
<feature type="compositionally biased region" description="Basic and acidic residues" evidence="1">
    <location>
        <begin position="558"/>
        <end position="598"/>
    </location>
</feature>
<feature type="region of interest" description="Disordered" evidence="1">
    <location>
        <begin position="420"/>
        <end position="494"/>
    </location>
</feature>
<dbReference type="Proteomes" id="UP000244855">
    <property type="component" value="Unassembled WGS sequence"/>
</dbReference>
<proteinExistence type="predicted"/>
<dbReference type="InterPro" id="IPR036322">
    <property type="entry name" value="WD40_repeat_dom_sf"/>
</dbReference>
<keyword evidence="3" id="KW-1185">Reference proteome</keyword>
<feature type="compositionally biased region" description="Low complexity" evidence="1">
    <location>
        <begin position="421"/>
        <end position="437"/>
    </location>
</feature>
<feature type="region of interest" description="Disordered" evidence="1">
    <location>
        <begin position="510"/>
        <end position="655"/>
    </location>
</feature>
<dbReference type="Gene3D" id="2.130.10.10">
    <property type="entry name" value="YVTN repeat-like/Quinoprotein amine dehydrogenase"/>
    <property type="match status" value="1"/>
</dbReference>
<feature type="compositionally biased region" description="Basic and acidic residues" evidence="1">
    <location>
        <begin position="511"/>
        <end position="524"/>
    </location>
</feature>
<feature type="compositionally biased region" description="Basic and acidic residues" evidence="1">
    <location>
        <begin position="605"/>
        <end position="643"/>
    </location>
</feature>
<feature type="region of interest" description="Disordered" evidence="1">
    <location>
        <begin position="329"/>
        <end position="397"/>
    </location>
</feature>